<dbReference type="EMBL" id="ML977499">
    <property type="protein sequence ID" value="KAF2133218.1"/>
    <property type="molecule type" value="Genomic_DNA"/>
</dbReference>
<keyword evidence="2" id="KW-1133">Transmembrane helix</keyword>
<name>A0A6A6APY4_9PLEO</name>
<evidence type="ECO:0000256" key="2">
    <source>
        <dbReference type="SAM" id="Phobius"/>
    </source>
</evidence>
<keyword evidence="2" id="KW-0812">Transmembrane</keyword>
<feature type="region of interest" description="Disordered" evidence="1">
    <location>
        <begin position="139"/>
        <end position="198"/>
    </location>
</feature>
<sequence length="198" mass="21931">MPFQERNSRTAIQTARSNVPGVPIERLQTTPAYTSAYTAADHYVAFHTEVDSEPPENLRVTVMAPHDLDTKRIVGRIWWWISLAIILLVLVAVLNFPRLCKVLQTRMLPNRARSDDEDDEGAPIVPLIIVTDHSVAITQGRPRSDSGISTSDGTETLSDSRDNESAHVLYPTQSETNTMNPSLSNTTEADNPWSPNAP</sequence>
<reference evidence="3" key="1">
    <citation type="journal article" date="2020" name="Stud. Mycol.">
        <title>101 Dothideomycetes genomes: a test case for predicting lifestyles and emergence of pathogens.</title>
        <authorList>
            <person name="Haridas S."/>
            <person name="Albert R."/>
            <person name="Binder M."/>
            <person name="Bloem J."/>
            <person name="Labutti K."/>
            <person name="Salamov A."/>
            <person name="Andreopoulos B."/>
            <person name="Baker S."/>
            <person name="Barry K."/>
            <person name="Bills G."/>
            <person name="Bluhm B."/>
            <person name="Cannon C."/>
            <person name="Castanera R."/>
            <person name="Culley D."/>
            <person name="Daum C."/>
            <person name="Ezra D."/>
            <person name="Gonzalez J."/>
            <person name="Henrissat B."/>
            <person name="Kuo A."/>
            <person name="Liang C."/>
            <person name="Lipzen A."/>
            <person name="Lutzoni F."/>
            <person name="Magnuson J."/>
            <person name="Mondo S."/>
            <person name="Nolan M."/>
            <person name="Ohm R."/>
            <person name="Pangilinan J."/>
            <person name="Park H.-J."/>
            <person name="Ramirez L."/>
            <person name="Alfaro M."/>
            <person name="Sun H."/>
            <person name="Tritt A."/>
            <person name="Yoshinaga Y."/>
            <person name="Zwiers L.-H."/>
            <person name="Turgeon B."/>
            <person name="Goodwin S."/>
            <person name="Spatafora J."/>
            <person name="Crous P."/>
            <person name="Grigoriev I."/>
        </authorList>
    </citation>
    <scope>NUCLEOTIDE SEQUENCE</scope>
    <source>
        <strain evidence="3">CBS 119687</strain>
    </source>
</reference>
<feature type="compositionally biased region" description="Polar residues" evidence="1">
    <location>
        <begin position="146"/>
        <end position="157"/>
    </location>
</feature>
<accession>A0A6A6APY4</accession>
<dbReference type="GeneID" id="54410492"/>
<feature type="transmembrane region" description="Helical" evidence="2">
    <location>
        <begin position="77"/>
        <end position="97"/>
    </location>
</feature>
<evidence type="ECO:0000313" key="4">
    <source>
        <dbReference type="Proteomes" id="UP000799771"/>
    </source>
</evidence>
<protein>
    <submittedName>
        <fullName evidence="3">Uncharacterized protein</fullName>
    </submittedName>
</protein>
<evidence type="ECO:0000313" key="3">
    <source>
        <dbReference type="EMBL" id="KAF2133218.1"/>
    </source>
</evidence>
<dbReference type="RefSeq" id="XP_033527605.1">
    <property type="nucleotide sequence ID" value="XM_033670060.1"/>
</dbReference>
<dbReference type="Proteomes" id="UP000799771">
    <property type="component" value="Unassembled WGS sequence"/>
</dbReference>
<feature type="compositionally biased region" description="Polar residues" evidence="1">
    <location>
        <begin position="171"/>
        <end position="189"/>
    </location>
</feature>
<keyword evidence="4" id="KW-1185">Reference proteome</keyword>
<keyword evidence="2" id="KW-0472">Membrane</keyword>
<evidence type="ECO:0000256" key="1">
    <source>
        <dbReference type="SAM" id="MobiDB-lite"/>
    </source>
</evidence>
<gene>
    <name evidence="3" type="ORF">P153DRAFT_381657</name>
</gene>
<organism evidence="3 4">
    <name type="scientific">Dothidotthia symphoricarpi CBS 119687</name>
    <dbReference type="NCBI Taxonomy" id="1392245"/>
    <lineage>
        <taxon>Eukaryota</taxon>
        <taxon>Fungi</taxon>
        <taxon>Dikarya</taxon>
        <taxon>Ascomycota</taxon>
        <taxon>Pezizomycotina</taxon>
        <taxon>Dothideomycetes</taxon>
        <taxon>Pleosporomycetidae</taxon>
        <taxon>Pleosporales</taxon>
        <taxon>Dothidotthiaceae</taxon>
        <taxon>Dothidotthia</taxon>
    </lineage>
</organism>
<dbReference type="AlphaFoldDB" id="A0A6A6APY4"/>
<proteinExistence type="predicted"/>